<sequence length="252" mass="28135">MLTAWSPAHQSNSLPFSQPQFLNSAAPIRRKRTFSNNMSYSSSNENPDSETLLQSNLKRMRISPMPSAHPLKISIDNPFTRPMHKRTFHDTGANNDDTLQNLSGLRLNDQPCVAWPKKRRVSPWGEELPSTAAPEIAIDRNDNGQQNMLAVVPYYRKDAAAADIPWKINASFEDGELNASQLPNALYAGESGTGGTLVLFKNRFGGSYQFEEDRVAVTRSGPIITEIDEDDDLKDYCNTKNSKTIDTIMDLD</sequence>
<dbReference type="Proteomes" id="UP001211907">
    <property type="component" value="Unassembled WGS sequence"/>
</dbReference>
<dbReference type="AlphaFoldDB" id="A0AAD5T6Z3"/>
<proteinExistence type="predicted"/>
<name>A0AAD5T6Z3_9FUNG</name>
<comment type="caution">
    <text evidence="1">The sequence shown here is derived from an EMBL/GenBank/DDBJ whole genome shotgun (WGS) entry which is preliminary data.</text>
</comment>
<dbReference type="EMBL" id="JADGJH010000225">
    <property type="protein sequence ID" value="KAJ3133165.1"/>
    <property type="molecule type" value="Genomic_DNA"/>
</dbReference>
<organism evidence="1 2">
    <name type="scientific">Physocladia obscura</name>
    <dbReference type="NCBI Taxonomy" id="109957"/>
    <lineage>
        <taxon>Eukaryota</taxon>
        <taxon>Fungi</taxon>
        <taxon>Fungi incertae sedis</taxon>
        <taxon>Chytridiomycota</taxon>
        <taxon>Chytridiomycota incertae sedis</taxon>
        <taxon>Chytridiomycetes</taxon>
        <taxon>Chytridiales</taxon>
        <taxon>Chytriomycetaceae</taxon>
        <taxon>Physocladia</taxon>
    </lineage>
</organism>
<protein>
    <submittedName>
        <fullName evidence="1">Uncharacterized protein</fullName>
    </submittedName>
</protein>
<reference evidence="1" key="1">
    <citation type="submission" date="2020-05" db="EMBL/GenBank/DDBJ databases">
        <title>Phylogenomic resolution of chytrid fungi.</title>
        <authorList>
            <person name="Stajich J.E."/>
            <person name="Amses K."/>
            <person name="Simmons R."/>
            <person name="Seto K."/>
            <person name="Myers J."/>
            <person name="Bonds A."/>
            <person name="Quandt C.A."/>
            <person name="Barry K."/>
            <person name="Liu P."/>
            <person name="Grigoriev I."/>
            <person name="Longcore J.E."/>
            <person name="James T.Y."/>
        </authorList>
    </citation>
    <scope>NUCLEOTIDE SEQUENCE</scope>
    <source>
        <strain evidence="1">JEL0513</strain>
    </source>
</reference>
<keyword evidence="2" id="KW-1185">Reference proteome</keyword>
<evidence type="ECO:0000313" key="2">
    <source>
        <dbReference type="Proteomes" id="UP001211907"/>
    </source>
</evidence>
<evidence type="ECO:0000313" key="1">
    <source>
        <dbReference type="EMBL" id="KAJ3133165.1"/>
    </source>
</evidence>
<accession>A0AAD5T6Z3</accession>
<gene>
    <name evidence="1" type="ORF">HK100_004620</name>
</gene>